<feature type="transmembrane region" description="Helical" evidence="1">
    <location>
        <begin position="307"/>
        <end position="326"/>
    </location>
</feature>
<keyword evidence="1" id="KW-0472">Membrane</keyword>
<dbReference type="PANTHER" id="PTHR11328">
    <property type="entry name" value="MAJOR FACILITATOR SUPERFAMILY DOMAIN-CONTAINING PROTEIN"/>
    <property type="match status" value="1"/>
</dbReference>
<dbReference type="EMBL" id="BNAI01000006">
    <property type="protein sequence ID" value="GHF23019.1"/>
    <property type="molecule type" value="Genomic_DNA"/>
</dbReference>
<dbReference type="PANTHER" id="PTHR11328:SF24">
    <property type="entry name" value="MAJOR FACILITATOR SUPERFAMILY (MFS) PROFILE DOMAIN-CONTAINING PROTEIN"/>
    <property type="match status" value="1"/>
</dbReference>
<dbReference type="Pfam" id="PF13347">
    <property type="entry name" value="MFS_2"/>
    <property type="match status" value="1"/>
</dbReference>
<keyword evidence="1" id="KW-0812">Transmembrane</keyword>
<feature type="transmembrane region" description="Helical" evidence="1">
    <location>
        <begin position="21"/>
        <end position="46"/>
    </location>
</feature>
<dbReference type="Proteomes" id="UP000617531">
    <property type="component" value="Unassembled WGS sequence"/>
</dbReference>
<dbReference type="InterPro" id="IPR039672">
    <property type="entry name" value="MFS_2"/>
</dbReference>
<reference evidence="2" key="1">
    <citation type="journal article" date="2014" name="Int. J. Syst. Evol. Microbiol.">
        <title>Complete genome sequence of Corynebacterium casei LMG S-19264T (=DSM 44701T), isolated from a smear-ripened cheese.</title>
        <authorList>
            <consortium name="US DOE Joint Genome Institute (JGI-PGF)"/>
            <person name="Walter F."/>
            <person name="Albersmeier A."/>
            <person name="Kalinowski J."/>
            <person name="Ruckert C."/>
        </authorList>
    </citation>
    <scope>NUCLEOTIDE SEQUENCE</scope>
    <source>
        <strain evidence="2">CGMCC 1.16548</strain>
    </source>
</reference>
<feature type="transmembrane region" description="Helical" evidence="1">
    <location>
        <begin position="234"/>
        <end position="256"/>
    </location>
</feature>
<evidence type="ECO:0000256" key="1">
    <source>
        <dbReference type="SAM" id="Phobius"/>
    </source>
</evidence>
<keyword evidence="3" id="KW-1185">Reference proteome</keyword>
<feature type="transmembrane region" description="Helical" evidence="1">
    <location>
        <begin position="381"/>
        <end position="403"/>
    </location>
</feature>
<accession>A0A8J3GRX2</accession>
<feature type="transmembrane region" description="Helical" evidence="1">
    <location>
        <begin position="194"/>
        <end position="218"/>
    </location>
</feature>
<dbReference type="NCBIfam" id="TIGR00792">
    <property type="entry name" value="gph"/>
    <property type="match status" value="1"/>
</dbReference>
<dbReference type="GO" id="GO:0005886">
    <property type="term" value="C:plasma membrane"/>
    <property type="evidence" value="ECO:0007669"/>
    <property type="project" value="TreeGrafter"/>
</dbReference>
<feature type="transmembrane region" description="Helical" evidence="1">
    <location>
        <begin position="52"/>
        <end position="74"/>
    </location>
</feature>
<dbReference type="GO" id="GO:0015293">
    <property type="term" value="F:symporter activity"/>
    <property type="evidence" value="ECO:0007669"/>
    <property type="project" value="InterPro"/>
</dbReference>
<organism evidence="2 3">
    <name type="scientific">Pseudolysinimonas yzui</name>
    <dbReference type="NCBI Taxonomy" id="2708254"/>
    <lineage>
        <taxon>Bacteria</taxon>
        <taxon>Bacillati</taxon>
        <taxon>Actinomycetota</taxon>
        <taxon>Actinomycetes</taxon>
        <taxon>Micrococcales</taxon>
        <taxon>Microbacteriaceae</taxon>
        <taxon>Pseudolysinimonas</taxon>
    </lineage>
</organism>
<dbReference type="Gene3D" id="1.20.1250.20">
    <property type="entry name" value="MFS general substrate transporter like domains"/>
    <property type="match status" value="2"/>
</dbReference>
<dbReference type="GO" id="GO:0006814">
    <property type="term" value="P:sodium ion transport"/>
    <property type="evidence" value="ECO:0007669"/>
    <property type="project" value="InterPro"/>
</dbReference>
<feature type="transmembrane region" description="Helical" evidence="1">
    <location>
        <begin position="332"/>
        <end position="360"/>
    </location>
</feature>
<dbReference type="InterPro" id="IPR001927">
    <property type="entry name" value="Na/Gal_symport"/>
</dbReference>
<dbReference type="SUPFAM" id="SSF103473">
    <property type="entry name" value="MFS general substrate transporter"/>
    <property type="match status" value="1"/>
</dbReference>
<keyword evidence="1" id="KW-1133">Transmembrane helix</keyword>
<feature type="transmembrane region" description="Helical" evidence="1">
    <location>
        <begin position="95"/>
        <end position="114"/>
    </location>
</feature>
<gene>
    <name evidence="2" type="ORF">GCM10011600_25260</name>
</gene>
<evidence type="ECO:0000313" key="2">
    <source>
        <dbReference type="EMBL" id="GHF23019.1"/>
    </source>
</evidence>
<evidence type="ECO:0000313" key="3">
    <source>
        <dbReference type="Proteomes" id="UP000617531"/>
    </source>
</evidence>
<comment type="caution">
    <text evidence="2">The sequence shown here is derived from an EMBL/GenBank/DDBJ whole genome shotgun (WGS) entry which is preliminary data.</text>
</comment>
<proteinExistence type="predicted"/>
<feature type="transmembrane region" description="Helical" evidence="1">
    <location>
        <begin position="415"/>
        <end position="437"/>
    </location>
</feature>
<feature type="transmembrane region" description="Helical" evidence="1">
    <location>
        <begin position="160"/>
        <end position="182"/>
    </location>
</feature>
<dbReference type="InterPro" id="IPR036259">
    <property type="entry name" value="MFS_trans_sf"/>
</dbReference>
<reference evidence="2" key="2">
    <citation type="submission" date="2020-09" db="EMBL/GenBank/DDBJ databases">
        <authorList>
            <person name="Sun Q."/>
            <person name="Zhou Y."/>
        </authorList>
    </citation>
    <scope>NUCLEOTIDE SEQUENCE</scope>
    <source>
        <strain evidence="2">CGMCC 1.16548</strain>
    </source>
</reference>
<feature type="transmembrane region" description="Helical" evidence="1">
    <location>
        <begin position="276"/>
        <end position="300"/>
    </location>
</feature>
<name>A0A8J3GRX2_9MICO</name>
<dbReference type="GO" id="GO:0008643">
    <property type="term" value="P:carbohydrate transport"/>
    <property type="evidence" value="ECO:0007669"/>
    <property type="project" value="InterPro"/>
</dbReference>
<dbReference type="AlphaFoldDB" id="A0A8J3GRX2"/>
<sequence>MSAPMTTSRAPRPDPSRRAQSVAIVTAAFGQNLVYATVTTFLLFYLVEYAKFSTTGIAVVTGVLTVARIVDAIADPVVGSLIDRTRTRWGKLRPFILFSAAPVAIFSVLLFAVPDADEPAQLWYFSVCYLIWGLVYAACDVPLWGLIGSAFPEKKSRARVIGNVRAFGAISLGLATLGMPYLARLLSFGPETTAGGWTLAVIVVAGFGMGVFLLAFFVPREKAITTDPLTFRQLFAALFANKPLLSVLAGSVLGAGRYVVQAGGAVFVVVVYDDEAVFTIVGAGIILGMITASLTTPLLMRRFAGRTLILFTCFAGAAVYVALYFVGFENLLVLTTFIFVTGLLLGVFLVSQTTMIADAVDRAEDLTGIRNDGISFATLTFVTKVMSALSVLLFGIFVVIAGYEGGGIGTPEEQNIVWLAITLVPAASCLLSAIPFWRYRLESERYPSVTE</sequence>
<protein>
    <submittedName>
        <fullName evidence="2">Glucuronide transporter</fullName>
    </submittedName>
</protein>